<dbReference type="InterPro" id="IPR052715">
    <property type="entry name" value="RAYT_transposase"/>
</dbReference>
<reference evidence="2 3" key="1">
    <citation type="submission" date="2023-12" db="EMBL/GenBank/DDBJ databases">
        <title>Novel species of the genus Arcicella isolated from rivers.</title>
        <authorList>
            <person name="Lu H."/>
        </authorList>
    </citation>
    <scope>NUCLEOTIDE SEQUENCE [LARGE SCALE GENOMIC DNA]</scope>
    <source>
        <strain evidence="2 3">DC2W</strain>
    </source>
</reference>
<sequence length="188" mass="23095">MREDLVRKYGIRNSRMFLDEVYFWTDTVKDWKRLFNQEKYIELIISVWQELVALEQIKIYAFVIMPNHLHVVWELLKKNGKEMPHASFNKKVAHEIVKDLKLNHPKVLSYFEVNEKERQYRIWQRDPLAVLMNTRVKVQQKIEYIHLNPLQEKWNLTDRPENYRWSSAKFYETGEDEFGILTHYMDRF</sequence>
<dbReference type="SMART" id="SM01321">
    <property type="entry name" value="Y1_Tnp"/>
    <property type="match status" value="1"/>
</dbReference>
<evidence type="ECO:0000313" key="2">
    <source>
        <dbReference type="EMBL" id="MEA5402410.1"/>
    </source>
</evidence>
<dbReference type="EMBL" id="JAYGIL010000005">
    <property type="protein sequence ID" value="MEA5402410.1"/>
    <property type="molecule type" value="Genomic_DNA"/>
</dbReference>
<dbReference type="PANTHER" id="PTHR36966">
    <property type="entry name" value="REP-ASSOCIATED TYROSINE TRANSPOSASE"/>
    <property type="match status" value="1"/>
</dbReference>
<dbReference type="SUPFAM" id="SSF143422">
    <property type="entry name" value="Transposase IS200-like"/>
    <property type="match status" value="1"/>
</dbReference>
<evidence type="ECO:0000259" key="1">
    <source>
        <dbReference type="SMART" id="SM01321"/>
    </source>
</evidence>
<gene>
    <name evidence="2" type="ORF">VB776_05765</name>
</gene>
<dbReference type="InterPro" id="IPR002686">
    <property type="entry name" value="Transposase_17"/>
</dbReference>
<keyword evidence="3" id="KW-1185">Reference proteome</keyword>
<dbReference type="InterPro" id="IPR036515">
    <property type="entry name" value="Transposase_17_sf"/>
</dbReference>
<organism evidence="2 3">
    <name type="scientific">Arcicella gelida</name>
    <dbReference type="NCBI Taxonomy" id="2984195"/>
    <lineage>
        <taxon>Bacteria</taxon>
        <taxon>Pseudomonadati</taxon>
        <taxon>Bacteroidota</taxon>
        <taxon>Cytophagia</taxon>
        <taxon>Cytophagales</taxon>
        <taxon>Flectobacillaceae</taxon>
        <taxon>Arcicella</taxon>
    </lineage>
</organism>
<evidence type="ECO:0000313" key="3">
    <source>
        <dbReference type="Proteomes" id="UP001303899"/>
    </source>
</evidence>
<name>A0ABU5S1X0_9BACT</name>
<accession>A0ABU5S1X0</accession>
<comment type="caution">
    <text evidence="2">The sequence shown here is derived from an EMBL/GenBank/DDBJ whole genome shotgun (WGS) entry which is preliminary data.</text>
</comment>
<protein>
    <recommendedName>
        <fullName evidence="1">Transposase IS200-like domain-containing protein</fullName>
    </recommendedName>
</protein>
<dbReference type="RefSeq" id="WP_323326910.1">
    <property type="nucleotide sequence ID" value="NZ_JAYGIL010000005.1"/>
</dbReference>
<dbReference type="Proteomes" id="UP001303899">
    <property type="component" value="Unassembled WGS sequence"/>
</dbReference>
<proteinExistence type="predicted"/>
<dbReference type="Gene3D" id="3.30.70.1290">
    <property type="entry name" value="Transposase IS200-like"/>
    <property type="match status" value="1"/>
</dbReference>
<dbReference type="PANTHER" id="PTHR36966:SF1">
    <property type="entry name" value="REP-ASSOCIATED TYROSINE TRANSPOSASE"/>
    <property type="match status" value="1"/>
</dbReference>
<feature type="domain" description="Transposase IS200-like" evidence="1">
    <location>
        <begin position="17"/>
        <end position="148"/>
    </location>
</feature>